<dbReference type="EMBL" id="UYRU01050482">
    <property type="protein sequence ID" value="VDN11013.1"/>
    <property type="molecule type" value="Genomic_DNA"/>
</dbReference>
<accession>A0A3P7LJP6</accession>
<sequence length="50" mass="5200">MEAKAIAAGLLPPSMDELDLAQTLASAVYSSHSTRASKVVEDELCAHLAS</sequence>
<protein>
    <submittedName>
        <fullName evidence="1">Uncharacterized protein</fullName>
    </submittedName>
</protein>
<organism evidence="1 2">
    <name type="scientific">Dibothriocephalus latus</name>
    <name type="common">Fish tapeworm</name>
    <name type="synonym">Diphyllobothrium latum</name>
    <dbReference type="NCBI Taxonomy" id="60516"/>
    <lineage>
        <taxon>Eukaryota</taxon>
        <taxon>Metazoa</taxon>
        <taxon>Spiralia</taxon>
        <taxon>Lophotrochozoa</taxon>
        <taxon>Platyhelminthes</taxon>
        <taxon>Cestoda</taxon>
        <taxon>Eucestoda</taxon>
        <taxon>Diphyllobothriidea</taxon>
        <taxon>Diphyllobothriidae</taxon>
        <taxon>Dibothriocephalus</taxon>
    </lineage>
</organism>
<proteinExistence type="predicted"/>
<evidence type="ECO:0000313" key="2">
    <source>
        <dbReference type="Proteomes" id="UP000281553"/>
    </source>
</evidence>
<name>A0A3P7LJP6_DIBLA</name>
<gene>
    <name evidence="1" type="ORF">DILT_LOCUS6844</name>
</gene>
<dbReference type="AlphaFoldDB" id="A0A3P7LJP6"/>
<keyword evidence="2" id="KW-1185">Reference proteome</keyword>
<reference evidence="1 2" key="1">
    <citation type="submission" date="2018-11" db="EMBL/GenBank/DDBJ databases">
        <authorList>
            <consortium name="Pathogen Informatics"/>
        </authorList>
    </citation>
    <scope>NUCLEOTIDE SEQUENCE [LARGE SCALE GENOMIC DNA]</scope>
</reference>
<evidence type="ECO:0000313" key="1">
    <source>
        <dbReference type="EMBL" id="VDN11013.1"/>
    </source>
</evidence>
<dbReference type="Proteomes" id="UP000281553">
    <property type="component" value="Unassembled WGS sequence"/>
</dbReference>